<feature type="transmembrane region" description="Helical" evidence="1">
    <location>
        <begin position="150"/>
        <end position="178"/>
    </location>
</feature>
<dbReference type="AlphaFoldDB" id="A0A927J960"/>
<keyword evidence="4" id="KW-1185">Reference proteome</keyword>
<name>A0A927J960_9ACTN</name>
<feature type="domain" description="DUF4126" evidence="2">
    <location>
        <begin position="9"/>
        <end position="181"/>
    </location>
</feature>
<proteinExistence type="predicted"/>
<reference evidence="3" key="1">
    <citation type="submission" date="2020-09" db="EMBL/GenBank/DDBJ databases">
        <title>Hoyosella lacisalsi sp. nov., a halotolerant actinobacterium isolated from soil of Lake Gudzhirganskoe.</title>
        <authorList>
            <person name="Yang Q."/>
            <person name="Guo P.Y."/>
            <person name="Liu S.W."/>
            <person name="Li F.N."/>
            <person name="Sun C.H."/>
        </authorList>
    </citation>
    <scope>NUCLEOTIDE SEQUENCE</scope>
    <source>
        <strain evidence="3">G463</strain>
    </source>
</reference>
<keyword evidence="1" id="KW-0472">Membrane</keyword>
<evidence type="ECO:0000259" key="2">
    <source>
        <dbReference type="Pfam" id="PF13548"/>
    </source>
</evidence>
<evidence type="ECO:0000313" key="4">
    <source>
        <dbReference type="Proteomes" id="UP000642993"/>
    </source>
</evidence>
<feature type="transmembrane region" description="Helical" evidence="1">
    <location>
        <begin position="88"/>
        <end position="113"/>
    </location>
</feature>
<dbReference type="RefSeq" id="WP_192037400.1">
    <property type="nucleotide sequence ID" value="NZ_JACYWE010000001.1"/>
</dbReference>
<comment type="caution">
    <text evidence="3">The sequence shown here is derived from an EMBL/GenBank/DDBJ whole genome shotgun (WGS) entry which is preliminary data.</text>
</comment>
<feature type="transmembrane region" description="Helical" evidence="1">
    <location>
        <begin position="45"/>
        <end position="67"/>
    </location>
</feature>
<organism evidence="3 4">
    <name type="scientific">Lolliginicoccus lacisalsi</name>
    <dbReference type="NCBI Taxonomy" id="2742202"/>
    <lineage>
        <taxon>Bacteria</taxon>
        <taxon>Bacillati</taxon>
        <taxon>Actinomycetota</taxon>
        <taxon>Actinomycetes</taxon>
        <taxon>Mycobacteriales</taxon>
        <taxon>Hoyosellaceae</taxon>
        <taxon>Lolliginicoccus</taxon>
    </lineage>
</organism>
<evidence type="ECO:0000313" key="3">
    <source>
        <dbReference type="EMBL" id="MBD8504898.1"/>
    </source>
</evidence>
<evidence type="ECO:0000256" key="1">
    <source>
        <dbReference type="SAM" id="Phobius"/>
    </source>
</evidence>
<dbReference type="EMBL" id="JACYWE010000001">
    <property type="protein sequence ID" value="MBD8504898.1"/>
    <property type="molecule type" value="Genomic_DNA"/>
</dbReference>
<sequence>MDTWILAAFLGLGLAAATGLRTFLPLLMLSAVAHFGWLGISLSESFAWLGSSAALATLAIATVAELLADKIPLIDNALSALGMISRPVAAAIAAGAVFTSLDASAAIIAGIIVGAPTALAVGTAQAGTRVASTTATGGTANPIVSIAEDVVSFIVALVALVVPVLIPLVLIAVAWLAYRGSRRWRRRRPTSWAVQR</sequence>
<dbReference type="InterPro" id="IPR025196">
    <property type="entry name" value="DUF4126"/>
</dbReference>
<dbReference type="Proteomes" id="UP000642993">
    <property type="component" value="Unassembled WGS sequence"/>
</dbReference>
<protein>
    <submittedName>
        <fullName evidence="3">DUF4126 domain-containing protein</fullName>
    </submittedName>
</protein>
<keyword evidence="1" id="KW-1133">Transmembrane helix</keyword>
<accession>A0A927J960</accession>
<keyword evidence="1" id="KW-0812">Transmembrane</keyword>
<gene>
    <name evidence="3" type="ORF">HT102_00155</name>
</gene>
<dbReference type="Pfam" id="PF13548">
    <property type="entry name" value="DUF4126"/>
    <property type="match status" value="1"/>
</dbReference>